<gene>
    <name evidence="2" type="ORF">EVAR_23643_1</name>
</gene>
<proteinExistence type="predicted"/>
<comment type="caution">
    <text evidence="2">The sequence shown here is derived from an EMBL/GenBank/DDBJ whole genome shotgun (WGS) entry which is preliminary data.</text>
</comment>
<feature type="region of interest" description="Disordered" evidence="1">
    <location>
        <begin position="1"/>
        <end position="32"/>
    </location>
</feature>
<evidence type="ECO:0000313" key="3">
    <source>
        <dbReference type="Proteomes" id="UP000299102"/>
    </source>
</evidence>
<dbReference type="EMBL" id="BGZK01000349">
    <property type="protein sequence ID" value="GBP38439.1"/>
    <property type="molecule type" value="Genomic_DNA"/>
</dbReference>
<accession>A0A4C1VIM4</accession>
<evidence type="ECO:0000313" key="2">
    <source>
        <dbReference type="EMBL" id="GBP38439.1"/>
    </source>
</evidence>
<sequence length="146" mass="16759">MYKFRLNESGPVKTARQRIESGRQRRGPRGRLSRRRKYFGRRFTAGRAPRVYGGFRSKLIVRARIDRPLISYARNETAASIGFDARKLIRPPSGCVDVPHTRSCQKYGSRLSLKTEVLDYAKVPQCPLSSEWDDFESDTKLPPNAQ</sequence>
<organism evidence="2 3">
    <name type="scientific">Eumeta variegata</name>
    <name type="common">Bagworm moth</name>
    <name type="synonym">Eumeta japonica</name>
    <dbReference type="NCBI Taxonomy" id="151549"/>
    <lineage>
        <taxon>Eukaryota</taxon>
        <taxon>Metazoa</taxon>
        <taxon>Ecdysozoa</taxon>
        <taxon>Arthropoda</taxon>
        <taxon>Hexapoda</taxon>
        <taxon>Insecta</taxon>
        <taxon>Pterygota</taxon>
        <taxon>Neoptera</taxon>
        <taxon>Endopterygota</taxon>
        <taxon>Lepidoptera</taxon>
        <taxon>Glossata</taxon>
        <taxon>Ditrysia</taxon>
        <taxon>Tineoidea</taxon>
        <taxon>Psychidae</taxon>
        <taxon>Oiketicinae</taxon>
        <taxon>Eumeta</taxon>
    </lineage>
</organism>
<dbReference type="AlphaFoldDB" id="A0A4C1VIM4"/>
<evidence type="ECO:0000256" key="1">
    <source>
        <dbReference type="SAM" id="MobiDB-lite"/>
    </source>
</evidence>
<dbReference type="Proteomes" id="UP000299102">
    <property type="component" value="Unassembled WGS sequence"/>
</dbReference>
<keyword evidence="3" id="KW-1185">Reference proteome</keyword>
<name>A0A4C1VIM4_EUMVA</name>
<protein>
    <submittedName>
        <fullName evidence="2">Uncharacterized protein</fullName>
    </submittedName>
</protein>
<reference evidence="2 3" key="1">
    <citation type="journal article" date="2019" name="Commun. Biol.">
        <title>The bagworm genome reveals a unique fibroin gene that provides high tensile strength.</title>
        <authorList>
            <person name="Kono N."/>
            <person name="Nakamura H."/>
            <person name="Ohtoshi R."/>
            <person name="Tomita M."/>
            <person name="Numata K."/>
            <person name="Arakawa K."/>
        </authorList>
    </citation>
    <scope>NUCLEOTIDE SEQUENCE [LARGE SCALE GENOMIC DNA]</scope>
</reference>